<sequence length="272" mass="28201">MAAAWLPPDIIDAIADAVVADAHDDAPCASMLRLGVAPALAADAQAALRVLAGVSRAWRRALLPRAWASVVLAGVPRPTAHDIHALAAPCVRRLVVPWGAMAAPVPWSVTSDTGSASDTTSASDTGSVDLADSDSATDSATDSDTGSICVVRSADSHRRLFLGAPAKAAAAEAGPRHRAECHCRIRAVFGASVWPAVEHLDMSFMPLICYQGLAAHIQRTMPRLRTLRVGGFVPATALADMLLAARLPLEAVEISASVWANADGPRRGSASS</sequence>
<evidence type="ECO:0000313" key="2">
    <source>
        <dbReference type="EMBL" id="KAJ1719851.1"/>
    </source>
</evidence>
<feature type="non-terminal residue" evidence="2">
    <location>
        <position position="272"/>
    </location>
</feature>
<comment type="caution">
    <text evidence="2">The sequence shown here is derived from an EMBL/GenBank/DDBJ whole genome shotgun (WGS) entry which is preliminary data.</text>
</comment>
<keyword evidence="3" id="KW-1185">Reference proteome</keyword>
<feature type="region of interest" description="Disordered" evidence="1">
    <location>
        <begin position="109"/>
        <end position="145"/>
    </location>
</feature>
<proteinExistence type="predicted"/>
<evidence type="ECO:0000256" key="1">
    <source>
        <dbReference type="SAM" id="MobiDB-lite"/>
    </source>
</evidence>
<gene>
    <name evidence="2" type="ORF">LPJ61_006244</name>
</gene>
<dbReference type="Proteomes" id="UP001143981">
    <property type="component" value="Unassembled WGS sequence"/>
</dbReference>
<reference evidence="2" key="1">
    <citation type="submission" date="2022-07" db="EMBL/GenBank/DDBJ databases">
        <title>Phylogenomic reconstructions and comparative analyses of Kickxellomycotina fungi.</title>
        <authorList>
            <person name="Reynolds N.K."/>
            <person name="Stajich J.E."/>
            <person name="Barry K."/>
            <person name="Grigoriev I.V."/>
            <person name="Crous P."/>
            <person name="Smith M.E."/>
        </authorList>
    </citation>
    <scope>NUCLEOTIDE SEQUENCE</scope>
    <source>
        <strain evidence="2">BCRC 34381</strain>
    </source>
</reference>
<protein>
    <submittedName>
        <fullName evidence="2">Uncharacterized protein</fullName>
    </submittedName>
</protein>
<organism evidence="2 3">
    <name type="scientific">Coemansia biformis</name>
    <dbReference type="NCBI Taxonomy" id="1286918"/>
    <lineage>
        <taxon>Eukaryota</taxon>
        <taxon>Fungi</taxon>
        <taxon>Fungi incertae sedis</taxon>
        <taxon>Zoopagomycota</taxon>
        <taxon>Kickxellomycotina</taxon>
        <taxon>Kickxellomycetes</taxon>
        <taxon>Kickxellales</taxon>
        <taxon>Kickxellaceae</taxon>
        <taxon>Coemansia</taxon>
    </lineage>
</organism>
<dbReference type="OrthoDB" id="5577559at2759"/>
<accession>A0A9W7XSG0</accession>
<evidence type="ECO:0000313" key="3">
    <source>
        <dbReference type="Proteomes" id="UP001143981"/>
    </source>
</evidence>
<name>A0A9W7XSG0_9FUNG</name>
<dbReference type="AlphaFoldDB" id="A0A9W7XSG0"/>
<dbReference type="EMBL" id="JANBOI010002790">
    <property type="protein sequence ID" value="KAJ1719851.1"/>
    <property type="molecule type" value="Genomic_DNA"/>
</dbReference>